<dbReference type="Pfam" id="PF02913">
    <property type="entry name" value="FAD-oxidase_C"/>
    <property type="match status" value="1"/>
</dbReference>
<keyword evidence="7" id="KW-0411">Iron-sulfur</keyword>
<dbReference type="GO" id="GO:1903457">
    <property type="term" value="P:lactate catabolic process"/>
    <property type="evidence" value="ECO:0007669"/>
    <property type="project" value="TreeGrafter"/>
</dbReference>
<organism evidence="9 10">
    <name type="scientific">Actinopolymorpha pittospori</name>
    <dbReference type="NCBI Taxonomy" id="648752"/>
    <lineage>
        <taxon>Bacteria</taxon>
        <taxon>Bacillati</taxon>
        <taxon>Actinomycetota</taxon>
        <taxon>Actinomycetes</taxon>
        <taxon>Propionibacteriales</taxon>
        <taxon>Actinopolymorphaceae</taxon>
        <taxon>Actinopolymorpha</taxon>
    </lineage>
</organism>
<dbReference type="InterPro" id="IPR004017">
    <property type="entry name" value="Cys_rich_dom"/>
</dbReference>
<reference evidence="9" key="1">
    <citation type="submission" date="2020-10" db="EMBL/GenBank/DDBJ databases">
        <title>Sequencing the genomes of 1000 actinobacteria strains.</title>
        <authorList>
            <person name="Klenk H.-P."/>
        </authorList>
    </citation>
    <scope>NUCLEOTIDE SEQUENCE</scope>
    <source>
        <strain evidence="9">DSM 45354</strain>
    </source>
</reference>
<evidence type="ECO:0000256" key="2">
    <source>
        <dbReference type="ARBA" id="ARBA00022630"/>
    </source>
</evidence>
<evidence type="ECO:0000313" key="9">
    <source>
        <dbReference type="EMBL" id="MBE1604942.1"/>
    </source>
</evidence>
<dbReference type="GO" id="GO:0046872">
    <property type="term" value="F:metal ion binding"/>
    <property type="evidence" value="ECO:0007669"/>
    <property type="project" value="UniProtKB-KW"/>
</dbReference>
<dbReference type="EMBL" id="JADBEM010000001">
    <property type="protein sequence ID" value="MBE1604942.1"/>
    <property type="molecule type" value="Genomic_DNA"/>
</dbReference>
<feature type="domain" description="FAD-binding PCMH-type" evidence="8">
    <location>
        <begin position="41"/>
        <end position="269"/>
    </location>
</feature>
<dbReference type="PANTHER" id="PTHR11748">
    <property type="entry name" value="D-LACTATE DEHYDROGENASE"/>
    <property type="match status" value="1"/>
</dbReference>
<evidence type="ECO:0000259" key="8">
    <source>
        <dbReference type="PROSITE" id="PS51387"/>
    </source>
</evidence>
<dbReference type="Gene3D" id="3.30.465.10">
    <property type="match status" value="1"/>
</dbReference>
<dbReference type="PANTHER" id="PTHR11748:SF119">
    <property type="entry name" value="D-2-HYDROXYGLUTARATE DEHYDROGENASE"/>
    <property type="match status" value="1"/>
</dbReference>
<keyword evidence="2" id="KW-0285">Flavoprotein</keyword>
<dbReference type="InterPro" id="IPR017900">
    <property type="entry name" value="4Fe4S_Fe_S_CS"/>
</dbReference>
<evidence type="ECO:0000256" key="1">
    <source>
        <dbReference type="ARBA" id="ARBA00001974"/>
    </source>
</evidence>
<evidence type="ECO:0000256" key="4">
    <source>
        <dbReference type="ARBA" id="ARBA00022827"/>
    </source>
</evidence>
<keyword evidence="6" id="KW-0408">Iron</keyword>
<dbReference type="InterPro" id="IPR016164">
    <property type="entry name" value="FAD-linked_Oxase-like_C"/>
</dbReference>
<dbReference type="GO" id="GO:0051536">
    <property type="term" value="F:iron-sulfur cluster binding"/>
    <property type="evidence" value="ECO:0007669"/>
    <property type="project" value="UniProtKB-KW"/>
</dbReference>
<dbReference type="InterPro" id="IPR036318">
    <property type="entry name" value="FAD-bd_PCMH-like_sf"/>
</dbReference>
<name>A0A927MRJ2_9ACTN</name>
<dbReference type="InterPro" id="IPR016166">
    <property type="entry name" value="FAD-bd_PCMH"/>
</dbReference>
<dbReference type="InterPro" id="IPR017896">
    <property type="entry name" value="4Fe4S_Fe-S-bd"/>
</dbReference>
<keyword evidence="3" id="KW-0479">Metal-binding</keyword>
<dbReference type="SUPFAM" id="SSF55103">
    <property type="entry name" value="FAD-linked oxidases, C-terminal domain"/>
    <property type="match status" value="1"/>
</dbReference>
<dbReference type="SUPFAM" id="SSF56176">
    <property type="entry name" value="FAD-binding/transporter-associated domain-like"/>
    <property type="match status" value="1"/>
</dbReference>
<dbReference type="SUPFAM" id="SSF46548">
    <property type="entry name" value="alpha-helical ferredoxin"/>
    <property type="match status" value="1"/>
</dbReference>
<protein>
    <submittedName>
        <fullName evidence="9">FAD/FMN-containing dehydrogenase/Fe-S oxidoreductase</fullName>
    </submittedName>
</protein>
<dbReference type="PROSITE" id="PS51387">
    <property type="entry name" value="FAD_PCMH"/>
    <property type="match status" value="1"/>
</dbReference>
<evidence type="ECO:0000256" key="3">
    <source>
        <dbReference type="ARBA" id="ARBA00022723"/>
    </source>
</evidence>
<dbReference type="Pfam" id="PF01565">
    <property type="entry name" value="FAD_binding_4"/>
    <property type="match status" value="1"/>
</dbReference>
<gene>
    <name evidence="9" type="ORF">HEB94_001790</name>
</gene>
<accession>A0A927MRJ2</accession>
<dbReference type="Gene3D" id="3.30.70.2740">
    <property type="match status" value="1"/>
</dbReference>
<sequence length="968" mass="104552">MQSPTLAQTSPVQRELAKVVRGPVRFDDGSRALFSADASNYRHMPIGVVQPYDVDDVLATLDVCHRLGVPILPRGAGTSIAGNAVNTAVVLDFSRHLNAVLEVDPERRRARVQPGVVLDDLRKGASTYGLTFGPDPSTHNRCTLGGMIGNNACGSHSVAWGKTVDNVAALDVVLADGTRLKVGPTPEDELTRLCAEPGRVGQLYRDLRALRDKFGPLVQETFPDLTRRVSGYNLDQLLPANGFHLARALVGTEGTCVTLLEAEVDLVESPPVRALTVLGFPDQFIAADNVVPLLDLAPLTIESVDSAIVEIVRARNPRNPALDALPPGGAWLYVETGGESVAEAEHRAQVVAQTMAGYGATSLVVTEPTQLRALWRVREEGAGSTTRLPDGSEAYPGWEDAAVPPQRLGGYLRGFDTLLKDHGRKGIYYGHFGDGCIHVRIDFDLLTKQGVAGFRRFMEDAADLVTSHGGSLSGEHGDGQARAELLKRMYPAEILGAFEEFRSAWDPAGLMNPHRIVEPAKLDEDLRVFVAPPTIRSDTTLAFSHDKDGFFGATRRCMGVGKCLSADGGVMCPSYRATREEKHSTRGRARLLFEMANGQVVKDGWRSEEVRDALDLCLSCKGCKTDCPVNVDMASYKAEFLSKHYAGRIRPASHYSMGFLPLWLRLSAPFAKVVNALAKVRPLASLAKKVGGIAPERAIPEFAPATFVRRFRSRPAPAKALPADAPRVLLWPDSFTNAFDPDLGMDAVEVLESLGYRVEVPDGPVCCGLTWVSTGQLGVAKRVLRRTLKTLKPWLDAGVPVVGLEPSCTALFRGELTELLPDEPDAATLRASTKTFAELLADRTEEFDVRRPGQRALVQVHCHQHAELGFTSDRKVLAALGVEAEVLDSGCCGLAGNFGFEKGHYKVSMDAAERVLLPAVRAADGEVVMLADGFSCRTQVRQAGEREPAHLVQIAARALGVGSGATRS</sequence>
<evidence type="ECO:0000256" key="5">
    <source>
        <dbReference type="ARBA" id="ARBA00023002"/>
    </source>
</evidence>
<dbReference type="Pfam" id="PF02754">
    <property type="entry name" value="CCG"/>
    <property type="match status" value="2"/>
</dbReference>
<dbReference type="PROSITE" id="PS00198">
    <property type="entry name" value="4FE4S_FER_1"/>
    <property type="match status" value="1"/>
</dbReference>
<proteinExistence type="predicted"/>
<keyword evidence="10" id="KW-1185">Reference proteome</keyword>
<dbReference type="GO" id="GO:0004458">
    <property type="term" value="F:D-lactate dehydrogenase (cytochrome) activity"/>
    <property type="evidence" value="ECO:0007669"/>
    <property type="project" value="TreeGrafter"/>
</dbReference>
<dbReference type="InterPro" id="IPR004113">
    <property type="entry name" value="FAD-bd_oxidored_4_C"/>
</dbReference>
<dbReference type="AlphaFoldDB" id="A0A927MRJ2"/>
<dbReference type="InterPro" id="IPR006094">
    <property type="entry name" value="Oxid_FAD_bind_N"/>
</dbReference>
<dbReference type="InterPro" id="IPR016169">
    <property type="entry name" value="FAD-bd_PCMH_sub2"/>
</dbReference>
<comment type="cofactor">
    <cofactor evidence="1">
        <name>FAD</name>
        <dbReference type="ChEBI" id="CHEBI:57692"/>
    </cofactor>
</comment>
<evidence type="ECO:0000256" key="7">
    <source>
        <dbReference type="ARBA" id="ARBA00023014"/>
    </source>
</evidence>
<dbReference type="Pfam" id="PF13183">
    <property type="entry name" value="Fer4_8"/>
    <property type="match status" value="1"/>
</dbReference>
<dbReference type="GO" id="GO:0008720">
    <property type="term" value="F:D-lactate dehydrogenase (NAD+) activity"/>
    <property type="evidence" value="ECO:0007669"/>
    <property type="project" value="TreeGrafter"/>
</dbReference>
<evidence type="ECO:0000313" key="10">
    <source>
        <dbReference type="Proteomes" id="UP000638648"/>
    </source>
</evidence>
<evidence type="ECO:0000256" key="6">
    <source>
        <dbReference type="ARBA" id="ARBA00023004"/>
    </source>
</evidence>
<dbReference type="RefSeq" id="WP_337917520.1">
    <property type="nucleotide sequence ID" value="NZ_BAABJL010000030.1"/>
</dbReference>
<comment type="caution">
    <text evidence="9">The sequence shown here is derived from an EMBL/GenBank/DDBJ whole genome shotgun (WGS) entry which is preliminary data.</text>
</comment>
<dbReference type="Proteomes" id="UP000638648">
    <property type="component" value="Unassembled WGS sequence"/>
</dbReference>
<keyword evidence="4" id="KW-0274">FAD</keyword>
<keyword evidence="5" id="KW-0560">Oxidoreductase</keyword>
<dbReference type="GO" id="GO:0071949">
    <property type="term" value="F:FAD binding"/>
    <property type="evidence" value="ECO:0007669"/>
    <property type="project" value="InterPro"/>
</dbReference>